<name>A0ABD1Z5I2_9MARC</name>
<gene>
    <name evidence="2" type="ORF">R1flu_010628</name>
</gene>
<organism evidence="2 3">
    <name type="scientific">Riccia fluitans</name>
    <dbReference type="NCBI Taxonomy" id="41844"/>
    <lineage>
        <taxon>Eukaryota</taxon>
        <taxon>Viridiplantae</taxon>
        <taxon>Streptophyta</taxon>
        <taxon>Embryophyta</taxon>
        <taxon>Marchantiophyta</taxon>
        <taxon>Marchantiopsida</taxon>
        <taxon>Marchantiidae</taxon>
        <taxon>Marchantiales</taxon>
        <taxon>Ricciaceae</taxon>
        <taxon>Riccia</taxon>
    </lineage>
</organism>
<dbReference type="Proteomes" id="UP001605036">
    <property type="component" value="Unassembled WGS sequence"/>
</dbReference>
<dbReference type="EMBL" id="JBHFFA010000002">
    <property type="protein sequence ID" value="KAL2643041.1"/>
    <property type="molecule type" value="Genomic_DNA"/>
</dbReference>
<protein>
    <submittedName>
        <fullName evidence="2">Uncharacterized protein</fullName>
    </submittedName>
</protein>
<evidence type="ECO:0000313" key="3">
    <source>
        <dbReference type="Proteomes" id="UP001605036"/>
    </source>
</evidence>
<evidence type="ECO:0000313" key="2">
    <source>
        <dbReference type="EMBL" id="KAL2643041.1"/>
    </source>
</evidence>
<evidence type="ECO:0000256" key="1">
    <source>
        <dbReference type="SAM" id="MobiDB-lite"/>
    </source>
</evidence>
<accession>A0ABD1Z5I2</accession>
<proteinExistence type="predicted"/>
<dbReference type="AlphaFoldDB" id="A0ABD1Z5I2"/>
<reference evidence="2 3" key="1">
    <citation type="submission" date="2024-09" db="EMBL/GenBank/DDBJ databases">
        <title>Chromosome-scale assembly of Riccia fluitans.</title>
        <authorList>
            <person name="Paukszto L."/>
            <person name="Sawicki J."/>
            <person name="Karawczyk K."/>
            <person name="Piernik-Szablinska J."/>
            <person name="Szczecinska M."/>
            <person name="Mazdziarz M."/>
        </authorList>
    </citation>
    <scope>NUCLEOTIDE SEQUENCE [LARGE SCALE GENOMIC DNA]</scope>
    <source>
        <strain evidence="2">Rf_01</strain>
        <tissue evidence="2">Aerial parts of the thallus</tissue>
    </source>
</reference>
<sequence length="157" mass="17937">MEKSTQNDEETLPDQGGTSPKRVITLIEAEVQHKEQMANTCEALRTMAQEFFGDRMDKTKLEELRQLKKFIEPSSKARIGANNLMDHYDHVMMDLEAAKVDIKLVVADLVRHLVELQEKLIGDHEAIPKTILREESSIDSTKCIFFIFELKVCSQSS</sequence>
<comment type="caution">
    <text evidence="2">The sequence shown here is derived from an EMBL/GenBank/DDBJ whole genome shotgun (WGS) entry which is preliminary data.</text>
</comment>
<feature type="region of interest" description="Disordered" evidence="1">
    <location>
        <begin position="1"/>
        <end position="21"/>
    </location>
</feature>
<keyword evidence="3" id="KW-1185">Reference proteome</keyword>